<dbReference type="RefSeq" id="WP_106586123.1">
    <property type="nucleotide sequence ID" value="NZ_PYGA01000025.1"/>
</dbReference>
<dbReference type="InterPro" id="IPR044855">
    <property type="entry name" value="CoA-Trfase_III_dom3_sf"/>
</dbReference>
<dbReference type="SUPFAM" id="SSF89796">
    <property type="entry name" value="CoA-transferase family III (CaiB/BaiF)"/>
    <property type="match status" value="1"/>
</dbReference>
<comment type="similarity">
    <text evidence="1">Belongs to the CoA-transferase III family.</text>
</comment>
<name>A0A2P8CXI4_9ACTN</name>
<dbReference type="GO" id="GO:0016740">
    <property type="term" value="F:transferase activity"/>
    <property type="evidence" value="ECO:0007669"/>
    <property type="project" value="UniProtKB-KW"/>
</dbReference>
<dbReference type="InterPro" id="IPR003673">
    <property type="entry name" value="CoA-Trfase_fam_III"/>
</dbReference>
<keyword evidence="2 3" id="KW-0808">Transferase</keyword>
<accession>A0A2P8CXI4</accession>
<sequence length="407" mass="42729">MRTEPPGGGNGPLTGTRVLEIGNFIAAPTAGRLLGEFGADVIKVERPKTGDELRTWRLHEGDVSLLFRSLARNKRSMTLDLRTPEGREIALELIAGADVVLENFRPGTLEKWGLGPDEIRAVNPDAVLVRVSGFGQSGPYRERPGFGAVAEAFGGIRHLTGYPGEPPVRTGVSLADSVAGLYAVIGALMGLIRRRSGGGGETVDVALYEAVYSLMESTTPDFDAFGVTREPTGTTMPGVVPSNTYPCADGKFIIVAGNADAIYVRLMRLIGRSDLADAPDLATNTGRVARGAEIDAAIGAWTRSLGSAAALDLLAGASVPSGPIYDVADIAADPHFAARGMHERHPVRIGGAEPREVAFPGTVPKLSEAPGGTRWLGPDLGAHTEEVLAELGYTEADSAAFREKGVV</sequence>
<dbReference type="Proteomes" id="UP000240542">
    <property type="component" value="Unassembled WGS sequence"/>
</dbReference>
<comment type="caution">
    <text evidence="3">The sequence shown here is derived from an EMBL/GenBank/DDBJ whole genome shotgun (WGS) entry which is preliminary data.</text>
</comment>
<dbReference type="InterPro" id="IPR050509">
    <property type="entry name" value="CoA-transferase_III"/>
</dbReference>
<dbReference type="Pfam" id="PF02515">
    <property type="entry name" value="CoA_transf_3"/>
    <property type="match status" value="1"/>
</dbReference>
<evidence type="ECO:0000256" key="1">
    <source>
        <dbReference type="ARBA" id="ARBA00008383"/>
    </source>
</evidence>
<keyword evidence="4" id="KW-1185">Reference proteome</keyword>
<evidence type="ECO:0000313" key="3">
    <source>
        <dbReference type="EMBL" id="PSK89678.1"/>
    </source>
</evidence>
<evidence type="ECO:0000256" key="2">
    <source>
        <dbReference type="ARBA" id="ARBA00022679"/>
    </source>
</evidence>
<gene>
    <name evidence="3" type="ORF">CLV63_12572</name>
</gene>
<dbReference type="InterPro" id="IPR023606">
    <property type="entry name" value="CoA-Trfase_III_dom_1_sf"/>
</dbReference>
<dbReference type="OrthoDB" id="4251672at2"/>
<protein>
    <submittedName>
        <fullName evidence="3">Formyl-CoA transferase</fullName>
    </submittedName>
</protein>
<evidence type="ECO:0000313" key="4">
    <source>
        <dbReference type="Proteomes" id="UP000240542"/>
    </source>
</evidence>
<reference evidence="3 4" key="1">
    <citation type="submission" date="2018-03" db="EMBL/GenBank/DDBJ databases">
        <title>Genomic Encyclopedia of Archaeal and Bacterial Type Strains, Phase II (KMG-II): from individual species to whole genera.</title>
        <authorList>
            <person name="Goeker M."/>
        </authorList>
    </citation>
    <scope>NUCLEOTIDE SEQUENCE [LARGE SCALE GENOMIC DNA]</scope>
    <source>
        <strain evidence="3 4">DSM 45312</strain>
    </source>
</reference>
<dbReference type="AlphaFoldDB" id="A0A2P8CXI4"/>
<proteinExistence type="inferred from homology"/>
<dbReference type="Gene3D" id="3.40.50.10540">
    <property type="entry name" value="Crotonobetainyl-coa:carnitine coa-transferase, domain 1"/>
    <property type="match status" value="1"/>
</dbReference>
<dbReference type="EMBL" id="PYGA01000025">
    <property type="protein sequence ID" value="PSK89678.1"/>
    <property type="molecule type" value="Genomic_DNA"/>
</dbReference>
<dbReference type="Gene3D" id="3.30.1540.10">
    <property type="entry name" value="formyl-coa transferase, domain 3"/>
    <property type="match status" value="1"/>
</dbReference>
<dbReference type="PANTHER" id="PTHR48228">
    <property type="entry name" value="SUCCINYL-COA--D-CITRAMALATE COA-TRANSFERASE"/>
    <property type="match status" value="1"/>
</dbReference>
<organism evidence="3 4">
    <name type="scientific">Murinocardiopsis flavida</name>
    <dbReference type="NCBI Taxonomy" id="645275"/>
    <lineage>
        <taxon>Bacteria</taxon>
        <taxon>Bacillati</taxon>
        <taxon>Actinomycetota</taxon>
        <taxon>Actinomycetes</taxon>
        <taxon>Streptosporangiales</taxon>
        <taxon>Nocardiopsidaceae</taxon>
        <taxon>Murinocardiopsis</taxon>
    </lineage>
</organism>
<dbReference type="PANTHER" id="PTHR48228:SF6">
    <property type="entry name" value="L-CARNITINE COA-TRANSFERASE"/>
    <property type="match status" value="1"/>
</dbReference>